<dbReference type="EMBL" id="BMKL01000001">
    <property type="protein sequence ID" value="GGE03559.1"/>
    <property type="molecule type" value="Genomic_DNA"/>
</dbReference>
<protein>
    <recommendedName>
        <fullName evidence="2">Spore coat protein U/FanG domain-containing protein</fullName>
    </recommendedName>
</protein>
<feature type="signal peptide" evidence="1">
    <location>
        <begin position="1"/>
        <end position="21"/>
    </location>
</feature>
<feature type="domain" description="Spore coat protein U/FanG" evidence="2">
    <location>
        <begin position="35"/>
        <end position="185"/>
    </location>
</feature>
<reference evidence="4" key="1">
    <citation type="journal article" date="2019" name="Int. J. Syst. Evol. Microbiol.">
        <title>The Global Catalogue of Microorganisms (GCM) 10K type strain sequencing project: providing services to taxonomists for standard genome sequencing and annotation.</title>
        <authorList>
            <consortium name="The Broad Institute Genomics Platform"/>
            <consortium name="The Broad Institute Genome Sequencing Center for Infectious Disease"/>
            <person name="Wu L."/>
            <person name="Ma J."/>
        </authorList>
    </citation>
    <scope>NUCLEOTIDE SEQUENCE [LARGE SCALE GENOMIC DNA]</scope>
    <source>
        <strain evidence="4">CGMCC 1.15959</strain>
    </source>
</reference>
<dbReference type="Pfam" id="PF05229">
    <property type="entry name" value="SCPU"/>
    <property type="match status" value="1"/>
</dbReference>
<evidence type="ECO:0000259" key="2">
    <source>
        <dbReference type="Pfam" id="PF05229"/>
    </source>
</evidence>
<dbReference type="RefSeq" id="WP_188645336.1">
    <property type="nucleotide sequence ID" value="NZ_BMKL01000001.1"/>
</dbReference>
<sequence>MMGRLLIAAALLVPVTSPAAAQDLASASEAVRLFAESAPSCVVTSAASALGAVNAIFSPDATGGGAVAITQLVDPQTSQPRAASIELALPVVCNAAHRVLVTSDSGGLLREGGQAGNRLNPNAFGDLLPYDIAVDWGANSIAGNSAAGGIETAQPAQNGELRLRIGTAEGGGLLTAGNYTDTVTIRFEPAS</sequence>
<comment type="caution">
    <text evidence="3">The sequence shown here is derived from an EMBL/GenBank/DDBJ whole genome shotgun (WGS) entry which is preliminary data.</text>
</comment>
<feature type="chain" id="PRO_5046380186" description="Spore coat protein U/FanG domain-containing protein" evidence="1">
    <location>
        <begin position="22"/>
        <end position="191"/>
    </location>
</feature>
<evidence type="ECO:0000313" key="3">
    <source>
        <dbReference type="EMBL" id="GGE03559.1"/>
    </source>
</evidence>
<dbReference type="Proteomes" id="UP000619041">
    <property type="component" value="Unassembled WGS sequence"/>
</dbReference>
<dbReference type="InterPro" id="IPR007893">
    <property type="entry name" value="Spore_coat_U/FanG"/>
</dbReference>
<name>A0ABQ1SD07_9SPHN</name>
<organism evidence="3 4">
    <name type="scientific">Tsuneonella deserti</name>
    <dbReference type="NCBI Taxonomy" id="2035528"/>
    <lineage>
        <taxon>Bacteria</taxon>
        <taxon>Pseudomonadati</taxon>
        <taxon>Pseudomonadota</taxon>
        <taxon>Alphaproteobacteria</taxon>
        <taxon>Sphingomonadales</taxon>
        <taxon>Erythrobacteraceae</taxon>
        <taxon>Tsuneonella</taxon>
    </lineage>
</organism>
<evidence type="ECO:0000256" key="1">
    <source>
        <dbReference type="SAM" id="SignalP"/>
    </source>
</evidence>
<keyword evidence="4" id="KW-1185">Reference proteome</keyword>
<proteinExistence type="predicted"/>
<evidence type="ECO:0000313" key="4">
    <source>
        <dbReference type="Proteomes" id="UP000619041"/>
    </source>
</evidence>
<keyword evidence="1" id="KW-0732">Signal</keyword>
<accession>A0ABQ1SD07</accession>
<gene>
    <name evidence="3" type="ORF">GCM10011515_23930</name>
</gene>